<accession>A0A158CWC4</accession>
<dbReference type="RefSeq" id="WP_200823053.1">
    <property type="nucleotide sequence ID" value="NZ_FCOF02000042.1"/>
</dbReference>
<comment type="caution">
    <text evidence="1">The sequence shown here is derived from an EMBL/GenBank/DDBJ whole genome shotgun (WGS) entry which is preliminary data.</text>
</comment>
<proteinExistence type="predicted"/>
<evidence type="ECO:0000313" key="2">
    <source>
        <dbReference type="Proteomes" id="UP000054870"/>
    </source>
</evidence>
<organism evidence="1 2">
    <name type="scientific">Caballeronia catudaia</name>
    <dbReference type="NCBI Taxonomy" id="1777136"/>
    <lineage>
        <taxon>Bacteria</taxon>
        <taxon>Pseudomonadati</taxon>
        <taxon>Pseudomonadota</taxon>
        <taxon>Betaproteobacteria</taxon>
        <taxon>Burkholderiales</taxon>
        <taxon>Burkholderiaceae</taxon>
        <taxon>Caballeronia</taxon>
    </lineage>
</organism>
<gene>
    <name evidence="1" type="ORF">AWB75_05869</name>
</gene>
<dbReference type="AlphaFoldDB" id="A0A158CWC4"/>
<sequence>MPEFADFVVQLREAFGDATLDEAVARGKASEPTFFARENGRTGGTNPLEDFNYWQVDAIVRDRHDCAGCDGSCVGTGLCCSEHGRSAVESRERVRTCR</sequence>
<protein>
    <submittedName>
        <fullName evidence="1">Uncharacterized protein</fullName>
    </submittedName>
</protein>
<reference evidence="1" key="1">
    <citation type="submission" date="2016-01" db="EMBL/GenBank/DDBJ databases">
        <authorList>
            <person name="Peeters C."/>
        </authorList>
    </citation>
    <scope>NUCLEOTIDE SEQUENCE [LARGE SCALE GENOMIC DNA]</scope>
    <source>
        <strain evidence="1">LMG 29318</strain>
    </source>
</reference>
<dbReference type="Proteomes" id="UP000054870">
    <property type="component" value="Unassembled WGS sequence"/>
</dbReference>
<evidence type="ECO:0000313" key="1">
    <source>
        <dbReference type="EMBL" id="SAK86654.1"/>
    </source>
</evidence>
<dbReference type="EMBL" id="FCOF02000042">
    <property type="protein sequence ID" value="SAK86654.1"/>
    <property type="molecule type" value="Genomic_DNA"/>
</dbReference>
<name>A0A158CWC4_9BURK</name>
<keyword evidence="2" id="KW-1185">Reference proteome</keyword>